<dbReference type="RefSeq" id="WP_185119317.1">
    <property type="nucleotide sequence ID" value="NZ_JACJVQ010000006.1"/>
</dbReference>
<dbReference type="AlphaFoldDB" id="A0A841SZ76"/>
<sequence length="254" mass="28507">MDWGRAKSVLIIAFLLLNMVLGYQLWMEWRERIDSAVDWTSLPPETQQAMSSKGIRVEAEIPTETPEMLEQLTYSLKETPTSGTGARIMLNPQPNTRVVYFDEELETALGSVIPELNQYHLYSLGSGDGVFVLNRTFDGWPIFDINIEFYYSEQKITAYRQDVVESLSPEDSKRQKVLPATMAVAKLIASYLPAGSTIREIQLGYHGQIFDSEIQLAAPSWRVLLDDGEVYYVNAISGEVVTDKEKTGGAGLPE</sequence>
<organism evidence="2 3">
    <name type="scientific">Cohnella thailandensis</name>
    <dbReference type="NCBI Taxonomy" id="557557"/>
    <lineage>
        <taxon>Bacteria</taxon>
        <taxon>Bacillati</taxon>
        <taxon>Bacillota</taxon>
        <taxon>Bacilli</taxon>
        <taxon>Bacillales</taxon>
        <taxon>Paenibacillaceae</taxon>
        <taxon>Cohnella</taxon>
    </lineage>
</organism>
<reference evidence="2 3" key="1">
    <citation type="submission" date="2020-08" db="EMBL/GenBank/DDBJ databases">
        <title>Cohnella phylogeny.</title>
        <authorList>
            <person name="Dunlap C."/>
        </authorList>
    </citation>
    <scope>NUCLEOTIDE SEQUENCE [LARGE SCALE GENOMIC DNA]</scope>
    <source>
        <strain evidence="2 3">DSM 25241</strain>
    </source>
</reference>
<dbReference type="InterPro" id="IPR018604">
    <property type="entry name" value="YycI-like"/>
</dbReference>
<comment type="caution">
    <text evidence="2">The sequence shown here is derived from an EMBL/GenBank/DDBJ whole genome shotgun (WGS) entry which is preliminary data.</text>
</comment>
<proteinExistence type="predicted"/>
<gene>
    <name evidence="2" type="ORF">H7B67_08170</name>
</gene>
<accession>A0A841SZ76</accession>
<keyword evidence="3" id="KW-1185">Reference proteome</keyword>
<protein>
    <submittedName>
        <fullName evidence="2">Two-component system regulatory protein YycI</fullName>
    </submittedName>
</protein>
<dbReference type="Pfam" id="PF09648">
    <property type="entry name" value="YycI"/>
    <property type="match status" value="1"/>
</dbReference>
<dbReference type="Gene3D" id="2.40.128.690">
    <property type="entry name" value="YycH protein, domain 3-like"/>
    <property type="match status" value="1"/>
</dbReference>
<dbReference type="GO" id="GO:0016020">
    <property type="term" value="C:membrane"/>
    <property type="evidence" value="ECO:0007669"/>
    <property type="project" value="InterPro"/>
</dbReference>
<evidence type="ECO:0000313" key="2">
    <source>
        <dbReference type="EMBL" id="MBB6634081.1"/>
    </source>
</evidence>
<dbReference type="Proteomes" id="UP000535838">
    <property type="component" value="Unassembled WGS sequence"/>
</dbReference>
<evidence type="ECO:0000259" key="1">
    <source>
        <dbReference type="Pfam" id="PF09648"/>
    </source>
</evidence>
<feature type="domain" description="Regulatory protein YycH-like" evidence="1">
    <location>
        <begin position="103"/>
        <end position="236"/>
    </location>
</feature>
<name>A0A841SZ76_9BACL</name>
<dbReference type="EMBL" id="JACJVQ010000006">
    <property type="protein sequence ID" value="MBB6634081.1"/>
    <property type="molecule type" value="Genomic_DNA"/>
</dbReference>
<evidence type="ECO:0000313" key="3">
    <source>
        <dbReference type="Proteomes" id="UP000535838"/>
    </source>
</evidence>